<name>A0ABX8W600_9LACO</name>
<reference evidence="1 2" key="1">
    <citation type="submission" date="2020-01" db="EMBL/GenBank/DDBJ databases">
        <title>Vast differences in strain-level diversity in the gut microbiota of two closely related honey bee species.</title>
        <authorList>
            <person name="Ellegaard K.M."/>
            <person name="Suenami S."/>
            <person name="Miyazaki R."/>
            <person name="Engel P."/>
        </authorList>
    </citation>
    <scope>NUCLEOTIDE SEQUENCE [LARGE SCALE GENOMIC DNA]</scope>
    <source>
        <strain evidence="1 2">ESL0416</strain>
    </source>
</reference>
<dbReference type="Proteomes" id="UP000826550">
    <property type="component" value="Chromosome"/>
</dbReference>
<dbReference type="EMBL" id="CP048268">
    <property type="protein sequence ID" value="QYN53044.1"/>
    <property type="molecule type" value="Genomic_DNA"/>
</dbReference>
<organism evidence="1 2">
    <name type="scientific">Lactobacillus panisapium</name>
    <dbReference type="NCBI Taxonomy" id="2012495"/>
    <lineage>
        <taxon>Bacteria</taxon>
        <taxon>Bacillati</taxon>
        <taxon>Bacillota</taxon>
        <taxon>Bacilli</taxon>
        <taxon>Lactobacillales</taxon>
        <taxon>Lactobacillaceae</taxon>
        <taxon>Lactobacillus</taxon>
    </lineage>
</organism>
<evidence type="ECO:0000313" key="1">
    <source>
        <dbReference type="EMBL" id="QYN53044.1"/>
    </source>
</evidence>
<evidence type="ECO:0000313" key="2">
    <source>
        <dbReference type="Proteomes" id="UP000826550"/>
    </source>
</evidence>
<protein>
    <submittedName>
        <fullName evidence="1">Uncharacterized protein</fullName>
    </submittedName>
</protein>
<gene>
    <name evidence="1" type="ORF">GYM71_06255</name>
</gene>
<proteinExistence type="predicted"/>
<sequence>MRKKYNQKEFDQILDNFFKTYQDRGMKKWQGLMLSDHTAAINRDNQQRAVVYCKKPTMTEEQASELLITAYANHRQVAVQLKELDVEGHIQPDIVGFVEGYHIDEIMISGNWVDLSNINNVDMIE</sequence>
<dbReference type="RefSeq" id="WP_220219843.1">
    <property type="nucleotide sequence ID" value="NZ_CP048268.1"/>
</dbReference>
<accession>A0ABX8W600</accession>
<keyword evidence="2" id="KW-1185">Reference proteome</keyword>